<dbReference type="SUPFAM" id="SSF52172">
    <property type="entry name" value="CheY-like"/>
    <property type="match status" value="1"/>
</dbReference>
<dbReference type="PANTHER" id="PTHR44591:SF3">
    <property type="entry name" value="RESPONSE REGULATORY DOMAIN-CONTAINING PROTEIN"/>
    <property type="match status" value="1"/>
</dbReference>
<sequence>MNILLLEDNCTELQILYNILKKHWPQFHYTCCQNYNDAQKSILSVQYDIFILDIQLSSASDAFNGITFARYIRSLPAYRTTPVLFNTGTSDTIQKCVNEVHCYHYLEKPYNEAVLVHAMKELLATLSNTTDNNYLTIKLLNDVTTHVCLSNILLIKANGHYLTFTCPDGSFTSNTYSLSSIAKILPSYFTRCHRKYIINTNFITSYDKTNLYLHIHNHIIPVGRTFKKELENHLLY</sequence>
<organism evidence="6 7">
    <name type="scientific">Lachnospira intestinalis</name>
    <dbReference type="NCBI Taxonomy" id="3133158"/>
    <lineage>
        <taxon>Bacteria</taxon>
        <taxon>Bacillati</taxon>
        <taxon>Bacillota</taxon>
        <taxon>Clostridia</taxon>
        <taxon>Lachnospirales</taxon>
        <taxon>Lachnospiraceae</taxon>
        <taxon>Lachnospira</taxon>
    </lineage>
</organism>
<dbReference type="PROSITE" id="PS50110">
    <property type="entry name" value="RESPONSE_REGULATORY"/>
    <property type="match status" value="1"/>
</dbReference>
<dbReference type="Pfam" id="PF00072">
    <property type="entry name" value="Response_reg"/>
    <property type="match status" value="1"/>
</dbReference>
<gene>
    <name evidence="6" type="ORF">WMO37_12960</name>
</gene>
<dbReference type="SMART" id="SM00448">
    <property type="entry name" value="REC"/>
    <property type="match status" value="1"/>
</dbReference>
<dbReference type="Proteomes" id="UP001546774">
    <property type="component" value="Unassembled WGS sequence"/>
</dbReference>
<protein>
    <recommendedName>
        <fullName evidence="1">Stage 0 sporulation protein A homolog</fullName>
    </recommendedName>
</protein>
<evidence type="ECO:0000256" key="2">
    <source>
        <dbReference type="ARBA" id="ARBA00022553"/>
    </source>
</evidence>
<comment type="caution">
    <text evidence="6">The sequence shown here is derived from an EMBL/GenBank/DDBJ whole genome shotgun (WGS) entry which is preliminary data.</text>
</comment>
<dbReference type="PANTHER" id="PTHR44591">
    <property type="entry name" value="STRESS RESPONSE REGULATOR PROTEIN 1"/>
    <property type="match status" value="1"/>
</dbReference>
<dbReference type="CDD" id="cd00156">
    <property type="entry name" value="REC"/>
    <property type="match status" value="1"/>
</dbReference>
<dbReference type="InterPro" id="IPR007492">
    <property type="entry name" value="LytTR_DNA-bd_dom"/>
</dbReference>
<reference evidence="6" key="1">
    <citation type="submission" date="2024-03" db="EMBL/GenBank/DDBJ databases">
        <title>Human intestinal bacterial collection.</title>
        <authorList>
            <person name="Pauvert C."/>
            <person name="Hitch T.C.A."/>
            <person name="Clavel T."/>
        </authorList>
    </citation>
    <scope>NUCLEOTIDE SEQUENCE [LARGE SCALE GENOMIC DNA]</scope>
    <source>
        <strain evidence="6">CLA-AA-H89B</strain>
    </source>
</reference>
<feature type="modified residue" description="4-aspartylphosphate" evidence="4">
    <location>
        <position position="53"/>
    </location>
</feature>
<evidence type="ECO:0000256" key="4">
    <source>
        <dbReference type="PROSITE-ProRule" id="PRU00169"/>
    </source>
</evidence>
<dbReference type="Gene3D" id="2.40.50.1020">
    <property type="entry name" value="LytTr DNA-binding domain"/>
    <property type="match status" value="1"/>
</dbReference>
<keyword evidence="7" id="KW-1185">Reference proteome</keyword>
<accession>A0ABV1H873</accession>
<dbReference type="Pfam" id="PF04397">
    <property type="entry name" value="LytTR"/>
    <property type="match status" value="1"/>
</dbReference>
<evidence type="ECO:0000256" key="1">
    <source>
        <dbReference type="ARBA" id="ARBA00018672"/>
    </source>
</evidence>
<dbReference type="EMBL" id="JBBMFS010000014">
    <property type="protein sequence ID" value="MEQ2555901.1"/>
    <property type="molecule type" value="Genomic_DNA"/>
</dbReference>
<dbReference type="InterPro" id="IPR050595">
    <property type="entry name" value="Bact_response_regulator"/>
</dbReference>
<dbReference type="InterPro" id="IPR001789">
    <property type="entry name" value="Sig_transdc_resp-reg_receiver"/>
</dbReference>
<dbReference type="InterPro" id="IPR011006">
    <property type="entry name" value="CheY-like_superfamily"/>
</dbReference>
<dbReference type="Gene3D" id="3.40.50.2300">
    <property type="match status" value="1"/>
</dbReference>
<name>A0ABV1H873_9FIRM</name>
<proteinExistence type="predicted"/>
<feature type="domain" description="Response regulatory" evidence="5">
    <location>
        <begin position="2"/>
        <end position="123"/>
    </location>
</feature>
<evidence type="ECO:0000313" key="7">
    <source>
        <dbReference type="Proteomes" id="UP001546774"/>
    </source>
</evidence>
<keyword evidence="6" id="KW-0238">DNA-binding</keyword>
<evidence type="ECO:0000256" key="3">
    <source>
        <dbReference type="ARBA" id="ARBA00024867"/>
    </source>
</evidence>
<keyword evidence="2 4" id="KW-0597">Phosphoprotein</keyword>
<dbReference type="GO" id="GO:0003677">
    <property type="term" value="F:DNA binding"/>
    <property type="evidence" value="ECO:0007669"/>
    <property type="project" value="UniProtKB-KW"/>
</dbReference>
<dbReference type="SMART" id="SM00850">
    <property type="entry name" value="LytTR"/>
    <property type="match status" value="1"/>
</dbReference>
<evidence type="ECO:0000313" key="6">
    <source>
        <dbReference type="EMBL" id="MEQ2555901.1"/>
    </source>
</evidence>
<comment type="function">
    <text evidence="3">May play the central regulatory role in sporulation. It may be an element of the effector pathway responsible for the activation of sporulation genes in response to nutritional stress. Spo0A may act in concert with spo0H (a sigma factor) to control the expression of some genes that are critical to the sporulation process.</text>
</comment>
<evidence type="ECO:0000259" key="5">
    <source>
        <dbReference type="PROSITE" id="PS50110"/>
    </source>
</evidence>